<name>A0AC61KXX8_9EURY</name>
<evidence type="ECO:0000313" key="2">
    <source>
        <dbReference type="Proteomes" id="UP000248329"/>
    </source>
</evidence>
<organism evidence="1 2">
    <name type="scientific">Candidatus Methanogaster sp</name>
    <dbReference type="NCBI Taxonomy" id="3386292"/>
    <lineage>
        <taxon>Archaea</taxon>
        <taxon>Methanobacteriati</taxon>
        <taxon>Methanobacteriota</taxon>
        <taxon>Stenosarchaea group</taxon>
        <taxon>Methanomicrobia</taxon>
        <taxon>Methanosarcinales</taxon>
        <taxon>ANME-2 cluster</taxon>
        <taxon>Candidatus Methanogasteraceae</taxon>
        <taxon>Candidatus Methanogaster</taxon>
    </lineage>
</organism>
<accession>A0AC61KXX8</accession>
<gene>
    <name evidence="1" type="ORF">C4B59_17110</name>
</gene>
<dbReference type="Proteomes" id="UP000248329">
    <property type="component" value="Unassembled WGS sequence"/>
</dbReference>
<protein>
    <submittedName>
        <fullName evidence="1">Uncharacterized protein</fullName>
    </submittedName>
</protein>
<proteinExistence type="predicted"/>
<comment type="caution">
    <text evidence="1">The sequence shown here is derived from an EMBL/GenBank/DDBJ whole genome shotgun (WGS) entry which is preliminary data.</text>
</comment>
<evidence type="ECO:0000313" key="1">
    <source>
        <dbReference type="EMBL" id="PXF56310.1"/>
    </source>
</evidence>
<dbReference type="EMBL" id="PQXF01000110">
    <property type="protein sequence ID" value="PXF56310.1"/>
    <property type="molecule type" value="Genomic_DNA"/>
</dbReference>
<reference evidence="1" key="1">
    <citation type="submission" date="2018-01" db="EMBL/GenBank/DDBJ databases">
        <authorList>
            <person name="Krukenberg V."/>
        </authorList>
    </citation>
    <scope>NUCLEOTIDE SEQUENCE</scope>
    <source>
        <strain evidence="1">E20ANME2</strain>
    </source>
</reference>
<sequence>MVAWNRTPILVQCGVVCRNNFVERTQVALQQKRRRDPMKFRKDKDILRFSSIAALLILAGILMMNILPGPTYPGIGYTLISMGVIVLIMAIIAAARPKEDLTQDERSKRIKEKAGYHAFLILIVTMSLVQLISMSGRLNLDYRSVSTDLFLVGTWSWIILKWYYNRRGDTL</sequence>